<dbReference type="EC" id="3.6.4.13" evidence="5"/>
<gene>
    <name evidence="9" type="ORF">EJ05DRAFT_31781</name>
</gene>
<dbReference type="Pfam" id="PF00270">
    <property type="entry name" value="DEAD"/>
    <property type="match status" value="1"/>
</dbReference>
<dbReference type="SUPFAM" id="SSF52540">
    <property type="entry name" value="P-loop containing nucleoside triphosphate hydrolases"/>
    <property type="match status" value="1"/>
</dbReference>
<dbReference type="InterPro" id="IPR011545">
    <property type="entry name" value="DEAD/DEAH_box_helicase_dom"/>
</dbReference>
<evidence type="ECO:0000256" key="5">
    <source>
        <dbReference type="RuleBase" id="RU365068"/>
    </source>
</evidence>
<name>A0A6A6WM11_9PEZI</name>
<organism evidence="9 10">
    <name type="scientific">Pseudovirgaria hyperparasitica</name>
    <dbReference type="NCBI Taxonomy" id="470096"/>
    <lineage>
        <taxon>Eukaryota</taxon>
        <taxon>Fungi</taxon>
        <taxon>Dikarya</taxon>
        <taxon>Ascomycota</taxon>
        <taxon>Pezizomycotina</taxon>
        <taxon>Dothideomycetes</taxon>
        <taxon>Dothideomycetes incertae sedis</taxon>
        <taxon>Acrospermales</taxon>
        <taxon>Acrospermaceae</taxon>
        <taxon>Pseudovirgaria</taxon>
    </lineage>
</organism>
<dbReference type="SMART" id="SM00490">
    <property type="entry name" value="HELICc"/>
    <property type="match status" value="1"/>
</dbReference>
<evidence type="ECO:0000313" key="10">
    <source>
        <dbReference type="Proteomes" id="UP000799437"/>
    </source>
</evidence>
<dbReference type="PROSITE" id="PS51194">
    <property type="entry name" value="HELICASE_CTER"/>
    <property type="match status" value="1"/>
</dbReference>
<dbReference type="RefSeq" id="XP_033605701.1">
    <property type="nucleotide sequence ID" value="XM_033740736.1"/>
</dbReference>
<evidence type="ECO:0000313" key="9">
    <source>
        <dbReference type="EMBL" id="KAF2763250.1"/>
    </source>
</evidence>
<evidence type="ECO:0000259" key="7">
    <source>
        <dbReference type="PROSITE" id="PS51192"/>
    </source>
</evidence>
<reference evidence="9" key="1">
    <citation type="journal article" date="2020" name="Stud. Mycol.">
        <title>101 Dothideomycetes genomes: a test case for predicting lifestyles and emergence of pathogens.</title>
        <authorList>
            <person name="Haridas S."/>
            <person name="Albert R."/>
            <person name="Binder M."/>
            <person name="Bloem J."/>
            <person name="Labutti K."/>
            <person name="Salamov A."/>
            <person name="Andreopoulos B."/>
            <person name="Baker S."/>
            <person name="Barry K."/>
            <person name="Bills G."/>
            <person name="Bluhm B."/>
            <person name="Cannon C."/>
            <person name="Castanera R."/>
            <person name="Culley D."/>
            <person name="Daum C."/>
            <person name="Ezra D."/>
            <person name="Gonzalez J."/>
            <person name="Henrissat B."/>
            <person name="Kuo A."/>
            <person name="Liang C."/>
            <person name="Lipzen A."/>
            <person name="Lutzoni F."/>
            <person name="Magnuson J."/>
            <person name="Mondo S."/>
            <person name="Nolan M."/>
            <person name="Ohm R."/>
            <person name="Pangilinan J."/>
            <person name="Park H.-J."/>
            <person name="Ramirez L."/>
            <person name="Alfaro M."/>
            <person name="Sun H."/>
            <person name="Tritt A."/>
            <person name="Yoshinaga Y."/>
            <person name="Zwiers L.-H."/>
            <person name="Turgeon B."/>
            <person name="Goodwin S."/>
            <person name="Spatafora J."/>
            <person name="Crous P."/>
            <person name="Grigoriev I."/>
        </authorList>
    </citation>
    <scope>NUCLEOTIDE SEQUENCE</scope>
    <source>
        <strain evidence="9">CBS 121739</strain>
    </source>
</reference>
<evidence type="ECO:0000259" key="8">
    <source>
        <dbReference type="PROSITE" id="PS51194"/>
    </source>
</evidence>
<dbReference type="SMART" id="SM00487">
    <property type="entry name" value="DEXDc"/>
    <property type="match status" value="1"/>
</dbReference>
<feature type="compositionally biased region" description="Gly residues" evidence="6">
    <location>
        <begin position="466"/>
        <end position="479"/>
    </location>
</feature>
<keyword evidence="10" id="KW-1185">Reference proteome</keyword>
<dbReference type="InterPro" id="IPR027417">
    <property type="entry name" value="P-loop_NTPase"/>
</dbReference>
<dbReference type="PROSITE" id="PS51192">
    <property type="entry name" value="HELICASE_ATP_BIND_1"/>
    <property type="match status" value="1"/>
</dbReference>
<evidence type="ECO:0000256" key="3">
    <source>
        <dbReference type="ARBA" id="ARBA00022840"/>
    </source>
</evidence>
<evidence type="ECO:0000256" key="2">
    <source>
        <dbReference type="ARBA" id="ARBA00022801"/>
    </source>
</evidence>
<dbReference type="GeneID" id="54481790"/>
<dbReference type="InterPro" id="IPR001650">
    <property type="entry name" value="Helicase_C-like"/>
</dbReference>
<dbReference type="PANTHER" id="PTHR24031">
    <property type="entry name" value="RNA HELICASE"/>
    <property type="match status" value="1"/>
</dbReference>
<dbReference type="GO" id="GO:0003723">
    <property type="term" value="F:RNA binding"/>
    <property type="evidence" value="ECO:0007669"/>
    <property type="project" value="UniProtKB-UniRule"/>
</dbReference>
<dbReference type="OrthoDB" id="193716at2759"/>
<dbReference type="GO" id="GO:0003724">
    <property type="term" value="F:RNA helicase activity"/>
    <property type="evidence" value="ECO:0007669"/>
    <property type="project" value="UniProtKB-EC"/>
</dbReference>
<dbReference type="AlphaFoldDB" id="A0A6A6WM11"/>
<keyword evidence="5" id="KW-0347">Helicase</keyword>
<evidence type="ECO:0000256" key="6">
    <source>
        <dbReference type="SAM" id="MobiDB-lite"/>
    </source>
</evidence>
<dbReference type="EMBL" id="ML996565">
    <property type="protein sequence ID" value="KAF2763250.1"/>
    <property type="molecule type" value="Genomic_DNA"/>
</dbReference>
<keyword evidence="1 5" id="KW-0547">Nucleotide-binding</keyword>
<comment type="function">
    <text evidence="5">RNA helicase.</text>
</comment>
<accession>A0A6A6WM11</accession>
<comment type="catalytic activity">
    <reaction evidence="5">
        <text>ATP + H2O = ADP + phosphate + H(+)</text>
        <dbReference type="Rhea" id="RHEA:13065"/>
        <dbReference type="ChEBI" id="CHEBI:15377"/>
        <dbReference type="ChEBI" id="CHEBI:15378"/>
        <dbReference type="ChEBI" id="CHEBI:30616"/>
        <dbReference type="ChEBI" id="CHEBI:43474"/>
        <dbReference type="ChEBI" id="CHEBI:456216"/>
        <dbReference type="EC" id="3.6.4.13"/>
    </reaction>
</comment>
<dbReference type="InterPro" id="IPR014001">
    <property type="entry name" value="Helicase_ATP-bd"/>
</dbReference>
<evidence type="ECO:0000256" key="4">
    <source>
        <dbReference type="ARBA" id="ARBA00022884"/>
    </source>
</evidence>
<comment type="domain">
    <text evidence="5">The Q motif is unique to and characteristic of the DEAD box family of RNA helicases and controls ATP binding and hydrolysis.</text>
</comment>
<dbReference type="CDD" id="cd18787">
    <property type="entry name" value="SF2_C_DEAD"/>
    <property type="match status" value="1"/>
</dbReference>
<dbReference type="Gene3D" id="3.40.50.300">
    <property type="entry name" value="P-loop containing nucleotide triphosphate hydrolases"/>
    <property type="match status" value="2"/>
</dbReference>
<dbReference type="Pfam" id="PF00271">
    <property type="entry name" value="Helicase_C"/>
    <property type="match status" value="1"/>
</dbReference>
<keyword evidence="3 5" id="KW-0067">ATP-binding</keyword>
<protein>
    <recommendedName>
        <fullName evidence="5">ATP-dependent RNA helicase</fullName>
        <ecNumber evidence="5">3.6.4.13</ecNumber>
    </recommendedName>
</protein>
<dbReference type="Proteomes" id="UP000799437">
    <property type="component" value="Unassembled WGS sequence"/>
</dbReference>
<feature type="domain" description="Helicase ATP-binding" evidence="7">
    <location>
        <begin position="10"/>
        <end position="194"/>
    </location>
</feature>
<keyword evidence="2 5" id="KW-0378">Hydrolase</keyword>
<feature type="domain" description="Helicase C-terminal" evidence="8">
    <location>
        <begin position="229"/>
        <end position="384"/>
    </location>
</feature>
<feature type="region of interest" description="Disordered" evidence="6">
    <location>
        <begin position="459"/>
        <end position="490"/>
    </location>
</feature>
<keyword evidence="4 5" id="KW-0694">RNA-binding</keyword>
<evidence type="ECO:0000256" key="1">
    <source>
        <dbReference type="ARBA" id="ARBA00022741"/>
    </source>
</evidence>
<sequence>MTPVQEKVLTELPNYQADCLVQAKTGTGKTIAFLLPALQSLLASNQNIPKGQVAILILSPTRELALQIAKECNAVTAKLQPKIECHTAYGGTSKERDLKTFLGGDPKVLVATPGRLNDYLNDEYIAHKFQSIRTLILDEADQMLEAGFLVALNDILRRLPQKQQANWQGMCFSATIPPKIQPVLSKVLKNDHTRLSTVDPNETPTIDRVPQFFAVVPSVSDVYNALWALLQMEYKSTVGDFKVIVFGTTANGVALMHSLFTNLLASNSTLQVFQLQSRLTQSNRTRTTNEFKEAKAGIMFASDVIGRGMDFPNVSHVVQVGLPSSGDQYVHRVGRTARAGNEGRAFIILTQRERFFLHVNKRLPIQPYPVDLLEDLALSQPRELAAAFTGVDQLTKAKAYQAWLGFNKSFTKQLQFDNNMLVQEANEYARAMGCPEPPLIDRTVVGKMGLRGVQGLNIGHIERSGGGRGGRGGARGGQGDSRRGGRRGKK</sequence>
<comment type="similarity">
    <text evidence="5">Belongs to the DEAD box helicase family.</text>
</comment>
<dbReference type="GO" id="GO:0005524">
    <property type="term" value="F:ATP binding"/>
    <property type="evidence" value="ECO:0007669"/>
    <property type="project" value="UniProtKB-UniRule"/>
</dbReference>
<proteinExistence type="inferred from homology"/>
<dbReference type="GO" id="GO:0016787">
    <property type="term" value="F:hydrolase activity"/>
    <property type="evidence" value="ECO:0007669"/>
    <property type="project" value="UniProtKB-KW"/>
</dbReference>